<keyword evidence="2" id="KW-0732">Signal</keyword>
<evidence type="ECO:0000313" key="3">
    <source>
        <dbReference type="EMBL" id="WIM85858.1"/>
    </source>
</evidence>
<accession>A0ABY8VQD8</accession>
<feature type="region of interest" description="Disordered" evidence="1">
    <location>
        <begin position="45"/>
        <end position="78"/>
    </location>
</feature>
<proteinExistence type="predicted"/>
<sequence>MIKKSVGITVFSLLAAASMAWLPVAAADNPNDCDQQPPEQVQQCKEKQAKGIVDDVLNNANRGNNQQPNSGQDRNKPLTGGAWMYVNGVLTCVPNGAVFRNNERLDSYIPPNGDPRC</sequence>
<protein>
    <recommendedName>
        <fullName evidence="5">Secreted protein</fullName>
    </recommendedName>
</protein>
<dbReference type="Proteomes" id="UP001236585">
    <property type="component" value="Chromosome"/>
</dbReference>
<evidence type="ECO:0000256" key="1">
    <source>
        <dbReference type="SAM" id="MobiDB-lite"/>
    </source>
</evidence>
<gene>
    <name evidence="3" type="ORF">PT015_12960</name>
</gene>
<feature type="chain" id="PRO_5046173354" description="Secreted protein" evidence="2">
    <location>
        <begin position="27"/>
        <end position="117"/>
    </location>
</feature>
<name>A0ABY8VQD8_9MYCO</name>
<organism evidence="3 4">
    <name type="scientific">Candidatus Mycobacterium wuenschmannii</name>
    <dbReference type="NCBI Taxonomy" id="3027808"/>
    <lineage>
        <taxon>Bacteria</taxon>
        <taxon>Bacillati</taxon>
        <taxon>Actinomycetota</taxon>
        <taxon>Actinomycetes</taxon>
        <taxon>Mycobacteriales</taxon>
        <taxon>Mycobacteriaceae</taxon>
        <taxon>Mycobacterium</taxon>
    </lineage>
</organism>
<keyword evidence="4" id="KW-1185">Reference proteome</keyword>
<evidence type="ECO:0000313" key="4">
    <source>
        <dbReference type="Proteomes" id="UP001236585"/>
    </source>
</evidence>
<reference evidence="3 4" key="1">
    <citation type="journal article" date="2023" name="Microbiol. Resour. Announc.">
        <title>Complete Genome Sequence of Mycobacterium wuenschmanii, a novel Nontuberculous Mycobacterium Isolated from a captive population of Amazon Milk Frogs.</title>
        <authorList>
            <person name="Hicks J."/>
            <person name="Zeineldin M."/>
            <person name="Ward H."/>
            <person name="Wuenschmann A."/>
            <person name="Camp P."/>
            <person name="Farrell D."/>
            <person name="Lehman K."/>
            <person name="Thacker T."/>
            <person name="Cuthbert E."/>
        </authorList>
    </citation>
    <scope>NUCLEOTIDE SEQUENCE [LARGE SCALE GENOMIC DNA]</scope>
    <source>
        <strain evidence="3 4">Wuenschmanii</strain>
    </source>
</reference>
<dbReference type="EMBL" id="CP126981">
    <property type="protein sequence ID" value="WIM85858.1"/>
    <property type="molecule type" value="Genomic_DNA"/>
</dbReference>
<feature type="signal peptide" evidence="2">
    <location>
        <begin position="1"/>
        <end position="26"/>
    </location>
</feature>
<evidence type="ECO:0000256" key="2">
    <source>
        <dbReference type="SAM" id="SignalP"/>
    </source>
</evidence>
<dbReference type="RefSeq" id="WP_285184926.1">
    <property type="nucleotide sequence ID" value="NZ_CP126981.1"/>
</dbReference>
<evidence type="ECO:0008006" key="5">
    <source>
        <dbReference type="Google" id="ProtNLM"/>
    </source>
</evidence>
<feature type="compositionally biased region" description="Low complexity" evidence="1">
    <location>
        <begin position="58"/>
        <end position="69"/>
    </location>
</feature>